<dbReference type="AlphaFoldDB" id="A0A7G9RK32"/>
<proteinExistence type="predicted"/>
<evidence type="ECO:0000313" key="1">
    <source>
        <dbReference type="EMBL" id="QNN55957.1"/>
    </source>
</evidence>
<sequence>MHRIVSMALVFLLVLRGLLGDAMAMGVIPVGAVPAAEHSASAQHASHAEQSDLQHGLHAAVDASTEQAKHCKSDAASLKHCGNTQHHTPSCSACDICNSSLHAPAEQVLATESAPQSLQAAPNSRFVSAQSAQVVKPPIS</sequence>
<keyword evidence="2" id="KW-1185">Reference proteome</keyword>
<reference evidence="1 2" key="1">
    <citation type="submission" date="2020-08" db="EMBL/GenBank/DDBJ databases">
        <title>Genome sequence of Diaphorobacter ruginosibacter DSM 27467T.</title>
        <authorList>
            <person name="Hyun D.-W."/>
            <person name="Bae J.-W."/>
        </authorList>
    </citation>
    <scope>NUCLEOTIDE SEQUENCE [LARGE SCALE GENOMIC DNA]</scope>
    <source>
        <strain evidence="1 2">DSM 27467</strain>
    </source>
</reference>
<gene>
    <name evidence="1" type="ORF">H9K76_15315</name>
</gene>
<name>A0A7G9RK32_9BURK</name>
<accession>A0A7G9RK32</accession>
<protein>
    <submittedName>
        <fullName evidence="1">Uncharacterized protein</fullName>
    </submittedName>
</protein>
<dbReference type="Proteomes" id="UP000515811">
    <property type="component" value="Chromosome"/>
</dbReference>
<evidence type="ECO:0000313" key="2">
    <source>
        <dbReference type="Proteomes" id="UP000515811"/>
    </source>
</evidence>
<organism evidence="1 2">
    <name type="scientific">Diaphorobacter ruginosibacter</name>
    <dbReference type="NCBI Taxonomy" id="1715720"/>
    <lineage>
        <taxon>Bacteria</taxon>
        <taxon>Pseudomonadati</taxon>
        <taxon>Pseudomonadota</taxon>
        <taxon>Betaproteobacteria</taxon>
        <taxon>Burkholderiales</taxon>
        <taxon>Comamonadaceae</taxon>
        <taxon>Diaphorobacter</taxon>
    </lineage>
</organism>
<dbReference type="EMBL" id="CP060714">
    <property type="protein sequence ID" value="QNN55957.1"/>
    <property type="molecule type" value="Genomic_DNA"/>
</dbReference>
<dbReference type="KEGG" id="drg:H9K76_15315"/>